<dbReference type="RefSeq" id="XP_064851777.1">
    <property type="nucleotide sequence ID" value="XM_064995705.1"/>
</dbReference>
<evidence type="ECO:0000256" key="3">
    <source>
        <dbReference type="ARBA" id="ARBA00023128"/>
    </source>
</evidence>
<evidence type="ECO:0000256" key="4">
    <source>
        <dbReference type="ARBA" id="ARBA00023157"/>
    </source>
</evidence>
<dbReference type="AlphaFoldDB" id="A0AAV5QJP1"/>
<dbReference type="GO" id="GO:0005758">
    <property type="term" value="C:mitochondrial intermembrane space"/>
    <property type="evidence" value="ECO:0007669"/>
    <property type="project" value="TreeGrafter"/>
</dbReference>
<comment type="similarity">
    <text evidence="2">Belongs to the cytochrome c oxidase subunit 6B family.</text>
</comment>
<name>A0AAV5QJP1_9ASCO</name>
<accession>A0AAV5QJP1</accession>
<evidence type="ECO:0000313" key="7">
    <source>
        <dbReference type="Proteomes" id="UP001360560"/>
    </source>
</evidence>
<dbReference type="InterPro" id="IPR036549">
    <property type="entry name" value="CX6/COA6-like_sf"/>
</dbReference>
<evidence type="ECO:0000313" key="6">
    <source>
        <dbReference type="EMBL" id="GMM34777.1"/>
    </source>
</evidence>
<comment type="subcellular location">
    <subcellularLocation>
        <location evidence="1">Mitochondrion</location>
    </subcellularLocation>
</comment>
<dbReference type="Gene3D" id="1.10.10.140">
    <property type="entry name" value="Cytochrome c oxidase, subunit VIb"/>
    <property type="match status" value="1"/>
</dbReference>
<dbReference type="SUPFAM" id="SSF47694">
    <property type="entry name" value="Cytochrome c oxidase subunit h"/>
    <property type="match status" value="1"/>
</dbReference>
<dbReference type="Proteomes" id="UP001360560">
    <property type="component" value="Unassembled WGS sequence"/>
</dbReference>
<sequence length="105" mass="12355">MAWFGSSSEDNAKAPTRSTRKQCWDSRDKFFVCLDGLKIDNALDDSKQQEIKKHCAAQEKLFERDCAHSWVKYFKEQRFYAIKKERFIKEMEEQDASPLPLSGKK</sequence>
<keyword evidence="7" id="KW-1185">Reference proteome</keyword>
<protein>
    <submittedName>
        <fullName evidence="6">Coa6 protein</fullName>
    </submittedName>
</protein>
<dbReference type="GeneID" id="90072756"/>
<comment type="caution">
    <text evidence="6">The sequence shown here is derived from an EMBL/GenBank/DDBJ whole genome shotgun (WGS) entry which is preliminary data.</text>
</comment>
<reference evidence="6 7" key="1">
    <citation type="journal article" date="2023" name="Elife">
        <title>Identification of key yeast species and microbe-microbe interactions impacting larval growth of Drosophila in the wild.</title>
        <authorList>
            <person name="Mure A."/>
            <person name="Sugiura Y."/>
            <person name="Maeda R."/>
            <person name="Honda K."/>
            <person name="Sakurai N."/>
            <person name="Takahashi Y."/>
            <person name="Watada M."/>
            <person name="Katoh T."/>
            <person name="Gotoh A."/>
            <person name="Gotoh Y."/>
            <person name="Taniguchi I."/>
            <person name="Nakamura K."/>
            <person name="Hayashi T."/>
            <person name="Katayama T."/>
            <person name="Uemura T."/>
            <person name="Hattori Y."/>
        </authorList>
    </citation>
    <scope>NUCLEOTIDE SEQUENCE [LARGE SCALE GENOMIC DNA]</scope>
    <source>
        <strain evidence="6 7">SC-9</strain>
    </source>
</reference>
<dbReference type="InterPro" id="IPR048280">
    <property type="entry name" value="COX6B-like"/>
</dbReference>
<dbReference type="PANTHER" id="PTHR47677">
    <property type="entry name" value="CYTOCHROME C OXIDASE ASSEMBLY FACTOR 6"/>
    <property type="match status" value="1"/>
</dbReference>
<dbReference type="GO" id="GO:0033617">
    <property type="term" value="P:mitochondrial respiratory chain complex IV assembly"/>
    <property type="evidence" value="ECO:0007669"/>
    <property type="project" value="TreeGrafter"/>
</dbReference>
<evidence type="ECO:0000256" key="2">
    <source>
        <dbReference type="ARBA" id="ARBA00006425"/>
    </source>
</evidence>
<keyword evidence="4" id="KW-1015">Disulfide bond</keyword>
<proteinExistence type="inferred from homology"/>
<dbReference type="EMBL" id="BTFZ01000003">
    <property type="protein sequence ID" value="GMM34777.1"/>
    <property type="molecule type" value="Genomic_DNA"/>
</dbReference>
<gene>
    <name evidence="6" type="ORF">DASC09_021020</name>
</gene>
<organism evidence="6 7">
    <name type="scientific">Saccharomycopsis crataegensis</name>
    <dbReference type="NCBI Taxonomy" id="43959"/>
    <lineage>
        <taxon>Eukaryota</taxon>
        <taxon>Fungi</taxon>
        <taxon>Dikarya</taxon>
        <taxon>Ascomycota</taxon>
        <taxon>Saccharomycotina</taxon>
        <taxon>Saccharomycetes</taxon>
        <taxon>Saccharomycopsidaceae</taxon>
        <taxon>Saccharomycopsis</taxon>
    </lineage>
</organism>
<keyword evidence="3" id="KW-0496">Mitochondrion</keyword>
<evidence type="ECO:0000256" key="5">
    <source>
        <dbReference type="SAM" id="MobiDB-lite"/>
    </source>
</evidence>
<feature type="region of interest" description="Disordered" evidence="5">
    <location>
        <begin position="1"/>
        <end position="22"/>
    </location>
</feature>
<evidence type="ECO:0000256" key="1">
    <source>
        <dbReference type="ARBA" id="ARBA00004173"/>
    </source>
</evidence>
<dbReference type="PANTHER" id="PTHR47677:SF1">
    <property type="entry name" value="CYTOCHROME C OXIDASE ASSEMBLY FACTOR 6"/>
    <property type="match status" value="1"/>
</dbReference>
<dbReference type="InterPro" id="IPR048281">
    <property type="entry name" value="COA6_fun"/>
</dbReference>
<dbReference type="Pfam" id="PF02297">
    <property type="entry name" value="COX6B"/>
    <property type="match status" value="1"/>
</dbReference>